<feature type="compositionally biased region" description="Basic residues" evidence="5">
    <location>
        <begin position="471"/>
        <end position="487"/>
    </location>
</feature>
<dbReference type="OrthoDB" id="61815at2759"/>
<dbReference type="Proteomes" id="UP001165063">
    <property type="component" value="Unassembled WGS sequence"/>
</dbReference>
<gene>
    <name evidence="7" type="ORF">Amon01_000735400</name>
</gene>
<feature type="domain" description="G" evidence="6">
    <location>
        <begin position="190"/>
        <end position="244"/>
    </location>
</feature>
<dbReference type="GO" id="GO:0003924">
    <property type="term" value="F:GTPase activity"/>
    <property type="evidence" value="ECO:0007669"/>
    <property type="project" value="InterPro"/>
</dbReference>
<evidence type="ECO:0000259" key="6">
    <source>
        <dbReference type="Pfam" id="PF01926"/>
    </source>
</evidence>
<evidence type="ECO:0000256" key="3">
    <source>
        <dbReference type="ARBA" id="ARBA00022801"/>
    </source>
</evidence>
<dbReference type="EMBL" id="BSXU01005347">
    <property type="protein sequence ID" value="GMG52756.1"/>
    <property type="molecule type" value="Genomic_DNA"/>
</dbReference>
<dbReference type="AlphaFoldDB" id="A0A9W7DNA9"/>
<protein>
    <submittedName>
        <fullName evidence="7">Unnamed protein product</fullName>
    </submittedName>
</protein>
<evidence type="ECO:0000313" key="8">
    <source>
        <dbReference type="Proteomes" id="UP001165063"/>
    </source>
</evidence>
<dbReference type="InterPro" id="IPR027417">
    <property type="entry name" value="P-loop_NTPase"/>
</dbReference>
<feature type="region of interest" description="Disordered" evidence="5">
    <location>
        <begin position="54"/>
        <end position="94"/>
    </location>
</feature>
<dbReference type="InterPro" id="IPR006073">
    <property type="entry name" value="GTP-bd"/>
</dbReference>
<dbReference type="GO" id="GO:0000054">
    <property type="term" value="P:ribosomal subunit export from nucleus"/>
    <property type="evidence" value="ECO:0007669"/>
    <property type="project" value="TreeGrafter"/>
</dbReference>
<keyword evidence="1" id="KW-0963">Cytoplasm</keyword>
<dbReference type="InterPro" id="IPR043358">
    <property type="entry name" value="GNL1-like"/>
</dbReference>
<accession>A0A9W7DNA9</accession>
<feature type="region of interest" description="Disordered" evidence="5">
    <location>
        <begin position="462"/>
        <end position="496"/>
    </location>
</feature>
<proteinExistence type="predicted"/>
<evidence type="ECO:0000256" key="1">
    <source>
        <dbReference type="ARBA" id="ARBA00022490"/>
    </source>
</evidence>
<feature type="compositionally biased region" description="Acidic residues" evidence="5">
    <location>
        <begin position="123"/>
        <end position="154"/>
    </location>
</feature>
<dbReference type="PANTHER" id="PTHR45709">
    <property type="entry name" value="LARGE SUBUNIT GTPASE 1 HOMOLOG-RELATED"/>
    <property type="match status" value="1"/>
</dbReference>
<keyword evidence="8" id="KW-1185">Reference proteome</keyword>
<name>A0A9W7DNA9_AMBMO</name>
<organism evidence="7 8">
    <name type="scientific">Ambrosiozyma monospora</name>
    <name type="common">Yeast</name>
    <name type="synonym">Endomycopsis monosporus</name>
    <dbReference type="NCBI Taxonomy" id="43982"/>
    <lineage>
        <taxon>Eukaryota</taxon>
        <taxon>Fungi</taxon>
        <taxon>Dikarya</taxon>
        <taxon>Ascomycota</taxon>
        <taxon>Saccharomycotina</taxon>
        <taxon>Pichiomycetes</taxon>
        <taxon>Pichiales</taxon>
        <taxon>Pichiaceae</taxon>
        <taxon>Ambrosiozyma</taxon>
    </lineage>
</organism>
<dbReference type="PANTHER" id="PTHR45709:SF2">
    <property type="entry name" value="LARGE SUBUNIT GTPASE 1 HOMOLOG"/>
    <property type="match status" value="1"/>
</dbReference>
<evidence type="ECO:0000313" key="7">
    <source>
        <dbReference type="EMBL" id="GMG52756.1"/>
    </source>
</evidence>
<sequence length="496" mass="55708">MLETHFCSDQEIWKSTLTWARYFIENGIKYTFFSAAKANEILEKQKLEEEEIARGEAAAAPKPVKKTNKKKNSYDRVDDDFDSDFDEEDLDELDEEEKAELKKLKEEYQKLKASMKEMGVEDKELEDEFSDLEDDDEEPDFGSEDDEEEEDEDKSEMTRILTVGELETLFLTEAPEPLTEPPEGQPKRLQIGLVGYPNVGKSSTINALVGSKKVSVSSTPGKTKHFQTILLSDEVILCDCPGLVFPNFAYTNGELVCNGVLPIDQLREFTGPCQLVAQRIPKYFIEATYGITIPTKPVEEGGNGVPTAQELLTSYARSRGYMTQGFGSADEPRASRYILKDYVAGKLLFVEPPPKEDGSRLSLEDSLAFNSHMYTLNKLPDQRKAQLLQAIKAKNLDPKTFDLSKDLDKLTFSSHVSAEDAAKSNNKHLRTHGGKQAALINTADELDDEFFKLSSVRGNLQTPFHTAGMGGKKKGNKKHNKKNKNKKQLTNVNKLY</sequence>
<comment type="caution">
    <text evidence="7">The sequence shown here is derived from an EMBL/GenBank/DDBJ whole genome shotgun (WGS) entry which is preliminary data.</text>
</comment>
<feature type="compositionally biased region" description="Acidic residues" evidence="5">
    <location>
        <begin position="77"/>
        <end position="94"/>
    </location>
</feature>
<dbReference type="Gene3D" id="3.40.50.300">
    <property type="entry name" value="P-loop containing nucleotide triphosphate hydrolases"/>
    <property type="match status" value="1"/>
</dbReference>
<evidence type="ECO:0000256" key="2">
    <source>
        <dbReference type="ARBA" id="ARBA00022741"/>
    </source>
</evidence>
<dbReference type="GO" id="GO:0005829">
    <property type="term" value="C:cytosol"/>
    <property type="evidence" value="ECO:0007669"/>
    <property type="project" value="TreeGrafter"/>
</dbReference>
<evidence type="ECO:0000256" key="5">
    <source>
        <dbReference type="SAM" id="MobiDB-lite"/>
    </source>
</evidence>
<feature type="region of interest" description="Disordered" evidence="5">
    <location>
        <begin position="115"/>
        <end position="158"/>
    </location>
</feature>
<keyword evidence="2" id="KW-0547">Nucleotide-binding</keyword>
<keyword evidence="4" id="KW-0342">GTP-binding</keyword>
<evidence type="ECO:0000256" key="4">
    <source>
        <dbReference type="ARBA" id="ARBA00023134"/>
    </source>
</evidence>
<dbReference type="GO" id="GO:0005525">
    <property type="term" value="F:GTP binding"/>
    <property type="evidence" value="ECO:0007669"/>
    <property type="project" value="UniProtKB-KW"/>
</dbReference>
<keyword evidence="3" id="KW-0378">Hydrolase</keyword>
<reference evidence="7" key="1">
    <citation type="submission" date="2023-04" db="EMBL/GenBank/DDBJ databases">
        <title>Ambrosiozyma monospora NBRC 1965.</title>
        <authorList>
            <person name="Ichikawa N."/>
            <person name="Sato H."/>
            <person name="Tonouchi N."/>
        </authorList>
    </citation>
    <scope>NUCLEOTIDE SEQUENCE</scope>
    <source>
        <strain evidence="7">NBRC 1965</strain>
    </source>
</reference>
<dbReference type="SUPFAM" id="SSF52540">
    <property type="entry name" value="P-loop containing nucleoside triphosphate hydrolases"/>
    <property type="match status" value="1"/>
</dbReference>
<dbReference type="Pfam" id="PF01926">
    <property type="entry name" value="MMR_HSR1"/>
    <property type="match status" value="1"/>
</dbReference>